<sequence>MIQSSTFLTTLHLLKRSVQVAAGVTLFKDKVGDLRWCEGASMLPTLNATGDLLVQIPLSSIFNLRHQAIQASDTSKNSSRLREPTTVDQLNLNRGDLVNFVSPLNPSVLACKRIIGLPGDKILVDQQPKHSHSSPDSSWQLSNAGYDYTHKTLLTVPDGHLWLQGDNYAVSVDSRTYGPVPIGLVSGKIIARVWPNFCWLSKPFQYK</sequence>
<comment type="caution">
    <text evidence="10">The sequence shown here is derived from an EMBL/GenBank/DDBJ whole genome shotgun (WGS) entry which is preliminary data.</text>
</comment>
<evidence type="ECO:0000256" key="2">
    <source>
        <dbReference type="ARBA" id="ARBA00022792"/>
    </source>
</evidence>
<dbReference type="EC" id="3.4.21.-" evidence="8"/>
<organism evidence="10 11">
    <name type="scientific">Puccinia sorghi</name>
    <dbReference type="NCBI Taxonomy" id="27349"/>
    <lineage>
        <taxon>Eukaryota</taxon>
        <taxon>Fungi</taxon>
        <taxon>Dikarya</taxon>
        <taxon>Basidiomycota</taxon>
        <taxon>Pucciniomycotina</taxon>
        <taxon>Pucciniomycetes</taxon>
        <taxon>Pucciniales</taxon>
        <taxon>Pucciniaceae</taxon>
        <taxon>Puccinia</taxon>
    </lineage>
</organism>
<evidence type="ECO:0000256" key="4">
    <source>
        <dbReference type="ARBA" id="ARBA00023128"/>
    </source>
</evidence>
<keyword evidence="5" id="KW-0472">Membrane</keyword>
<dbReference type="InterPro" id="IPR000223">
    <property type="entry name" value="Pept_S26A_signal_pept_1"/>
</dbReference>
<gene>
    <name evidence="10" type="primary">lepB</name>
    <name evidence="10" type="ORF">VP01_753g3</name>
</gene>
<dbReference type="OrthoDB" id="308440at2759"/>
<keyword evidence="2 8" id="KW-0999">Mitochondrion inner membrane</keyword>
<dbReference type="PRINTS" id="PR00727">
    <property type="entry name" value="LEADERPTASE"/>
</dbReference>
<dbReference type="PANTHER" id="PTHR12383:SF16">
    <property type="entry name" value="MITOCHONDRIAL INNER MEMBRANE PROTEASE SUBUNIT 1"/>
    <property type="match status" value="1"/>
</dbReference>
<dbReference type="InterPro" id="IPR036286">
    <property type="entry name" value="LexA/Signal_pep-like_sf"/>
</dbReference>
<reference evidence="10 11" key="1">
    <citation type="submission" date="2015-08" db="EMBL/GenBank/DDBJ databases">
        <title>Next Generation Sequencing and Analysis of the Genome of Puccinia sorghi L Schw, the Causal Agent of Maize Common Rust.</title>
        <authorList>
            <person name="Rochi L."/>
            <person name="Burguener G."/>
            <person name="Darino M."/>
            <person name="Turjanski A."/>
            <person name="Kreff E."/>
            <person name="Dieguez M.J."/>
            <person name="Sacco F."/>
        </authorList>
    </citation>
    <scope>NUCLEOTIDE SEQUENCE [LARGE SCALE GENOMIC DNA]</scope>
    <source>
        <strain evidence="10 11">RO10H11247</strain>
    </source>
</reference>
<evidence type="ECO:0000256" key="8">
    <source>
        <dbReference type="RuleBase" id="RU362041"/>
    </source>
</evidence>
<protein>
    <recommendedName>
        <fullName evidence="8">Mitochondrial inner membrane protease subunit</fullName>
        <ecNumber evidence="8">3.4.21.-</ecNumber>
    </recommendedName>
</protein>
<dbReference type="InterPro" id="IPR052064">
    <property type="entry name" value="Mito_IMP1_subunit"/>
</dbReference>
<evidence type="ECO:0000256" key="6">
    <source>
        <dbReference type="ARBA" id="ARBA00038445"/>
    </source>
</evidence>
<dbReference type="GO" id="GO:0004252">
    <property type="term" value="F:serine-type endopeptidase activity"/>
    <property type="evidence" value="ECO:0007669"/>
    <property type="project" value="InterPro"/>
</dbReference>
<keyword evidence="11" id="KW-1185">Reference proteome</keyword>
<dbReference type="GO" id="GO:0006627">
    <property type="term" value="P:protein processing involved in protein targeting to mitochondrion"/>
    <property type="evidence" value="ECO:0007669"/>
    <property type="project" value="TreeGrafter"/>
</dbReference>
<evidence type="ECO:0000256" key="7">
    <source>
        <dbReference type="PIRSR" id="PIRSR600223-1"/>
    </source>
</evidence>
<name>A0A0L6UC59_9BASI</name>
<dbReference type="InterPro" id="IPR019533">
    <property type="entry name" value="Peptidase_S26"/>
</dbReference>
<keyword evidence="4 8" id="KW-0496">Mitochondrion</keyword>
<feature type="active site" evidence="7">
    <location>
        <position position="112"/>
    </location>
</feature>
<dbReference type="Pfam" id="PF10502">
    <property type="entry name" value="Peptidase_S26"/>
    <property type="match status" value="1"/>
</dbReference>
<feature type="domain" description="Peptidase S26" evidence="9">
    <location>
        <begin position="38"/>
        <end position="194"/>
    </location>
</feature>
<dbReference type="VEuPathDB" id="FungiDB:VP01_753g3"/>
<dbReference type="AlphaFoldDB" id="A0A0L6UC59"/>
<dbReference type="SUPFAM" id="SSF51306">
    <property type="entry name" value="LexA/Signal peptidase"/>
    <property type="match status" value="1"/>
</dbReference>
<dbReference type="Proteomes" id="UP000037035">
    <property type="component" value="Unassembled WGS sequence"/>
</dbReference>
<evidence type="ECO:0000313" key="10">
    <source>
        <dbReference type="EMBL" id="KNZ46116.1"/>
    </source>
</evidence>
<dbReference type="GO" id="GO:0006465">
    <property type="term" value="P:signal peptide processing"/>
    <property type="evidence" value="ECO:0007669"/>
    <property type="project" value="InterPro"/>
</dbReference>
<proteinExistence type="inferred from homology"/>
<dbReference type="PANTHER" id="PTHR12383">
    <property type="entry name" value="PROTEASE FAMILY S26 MITOCHONDRIAL INNER MEMBRANE PROTEASE-RELATED"/>
    <property type="match status" value="1"/>
</dbReference>
<keyword evidence="8" id="KW-0645">Protease</keyword>
<evidence type="ECO:0000256" key="5">
    <source>
        <dbReference type="ARBA" id="ARBA00023136"/>
    </source>
</evidence>
<evidence type="ECO:0000259" key="9">
    <source>
        <dbReference type="Pfam" id="PF10502"/>
    </source>
</evidence>
<feature type="active site" evidence="7">
    <location>
        <position position="41"/>
    </location>
</feature>
<dbReference type="CDD" id="cd06530">
    <property type="entry name" value="S26_SPase_I"/>
    <property type="match status" value="1"/>
</dbReference>
<evidence type="ECO:0000313" key="11">
    <source>
        <dbReference type="Proteomes" id="UP000037035"/>
    </source>
</evidence>
<dbReference type="PROSITE" id="PS00760">
    <property type="entry name" value="SPASE_I_2"/>
    <property type="match status" value="1"/>
</dbReference>
<evidence type="ECO:0000256" key="3">
    <source>
        <dbReference type="ARBA" id="ARBA00022801"/>
    </source>
</evidence>
<comment type="subcellular location">
    <subcellularLocation>
        <location evidence="1 8">Mitochondrion inner membrane</location>
    </subcellularLocation>
</comment>
<dbReference type="GO" id="GO:0042720">
    <property type="term" value="C:mitochondrial inner membrane peptidase complex"/>
    <property type="evidence" value="ECO:0007669"/>
    <property type="project" value="TreeGrafter"/>
</dbReference>
<dbReference type="InterPro" id="IPR019757">
    <property type="entry name" value="Pept_S26A_signal_pept_1_Lys-AS"/>
</dbReference>
<dbReference type="EMBL" id="LAVV01012983">
    <property type="protein sequence ID" value="KNZ46116.1"/>
    <property type="molecule type" value="Genomic_DNA"/>
</dbReference>
<dbReference type="Gene3D" id="2.10.109.10">
    <property type="entry name" value="Umud Fragment, subunit A"/>
    <property type="match status" value="1"/>
</dbReference>
<comment type="similarity">
    <text evidence="6">Belongs to the peptidase S26 family. IMP1 subfamily.</text>
</comment>
<accession>A0A0L6UC59</accession>
<keyword evidence="3 8" id="KW-0378">Hydrolase</keyword>
<evidence type="ECO:0000256" key="1">
    <source>
        <dbReference type="ARBA" id="ARBA00004273"/>
    </source>
</evidence>
<dbReference type="STRING" id="27349.A0A0L6UC59"/>
<dbReference type="NCBIfam" id="TIGR02227">
    <property type="entry name" value="sigpep_I_bact"/>
    <property type="match status" value="1"/>
</dbReference>